<comment type="caution">
    <text evidence="6">The sequence shown here is derived from an EMBL/GenBank/DDBJ whole genome shotgun (WGS) entry which is preliminary data.</text>
</comment>
<comment type="catalytic activity">
    <reaction evidence="4">
        <text>N(6)-[(R)-lipoyl]-L-lysyl-[protein] + 3-methyl-2-oxobutanoate + H(+) = N(6)-[(R)-S(8)-2-methylpropanoyldihydrolipoyl]-L-lysyl-[protein] + CO2</text>
        <dbReference type="Rhea" id="RHEA:13457"/>
        <dbReference type="Rhea" id="RHEA-COMP:10474"/>
        <dbReference type="Rhea" id="RHEA-COMP:10497"/>
        <dbReference type="ChEBI" id="CHEBI:11851"/>
        <dbReference type="ChEBI" id="CHEBI:15378"/>
        <dbReference type="ChEBI" id="CHEBI:16526"/>
        <dbReference type="ChEBI" id="CHEBI:83099"/>
        <dbReference type="ChEBI" id="CHEBI:83142"/>
        <dbReference type="EC" id="1.2.4.4"/>
    </reaction>
</comment>
<dbReference type="PANTHER" id="PTHR43380">
    <property type="entry name" value="2-OXOISOVALERATE DEHYDROGENASE SUBUNIT ALPHA, MITOCHONDRIAL"/>
    <property type="match status" value="1"/>
</dbReference>
<evidence type="ECO:0000256" key="2">
    <source>
        <dbReference type="ARBA" id="ARBA00023002"/>
    </source>
</evidence>
<dbReference type="Pfam" id="PF00676">
    <property type="entry name" value="E1_dh"/>
    <property type="match status" value="1"/>
</dbReference>
<dbReference type="InterPro" id="IPR001017">
    <property type="entry name" value="DH_E1"/>
</dbReference>
<dbReference type="EMBL" id="JAAIKT010000133">
    <property type="protein sequence ID" value="NEW77622.1"/>
    <property type="molecule type" value="Genomic_DNA"/>
</dbReference>
<dbReference type="CDD" id="cd02000">
    <property type="entry name" value="TPP_E1_PDC_ADC_BCADC"/>
    <property type="match status" value="1"/>
</dbReference>
<feature type="domain" description="Dehydrogenase E1 component" evidence="5">
    <location>
        <begin position="39"/>
        <end position="308"/>
    </location>
</feature>
<evidence type="ECO:0000256" key="3">
    <source>
        <dbReference type="ARBA" id="ARBA00023052"/>
    </source>
</evidence>
<dbReference type="GO" id="GO:0000287">
    <property type="term" value="F:magnesium ion binding"/>
    <property type="evidence" value="ECO:0007669"/>
    <property type="project" value="UniProtKB-ARBA"/>
</dbReference>
<comment type="similarity">
    <text evidence="4">Belongs to the BCKDHA family.</text>
</comment>
<dbReference type="PANTHER" id="PTHR43380:SF1">
    <property type="entry name" value="2-OXOISOVALERATE DEHYDROGENASE SUBUNIT ALPHA, MITOCHONDRIAL"/>
    <property type="match status" value="1"/>
</dbReference>
<evidence type="ECO:0000256" key="1">
    <source>
        <dbReference type="ARBA" id="ARBA00001964"/>
    </source>
</evidence>
<dbReference type="Gene3D" id="3.40.50.970">
    <property type="match status" value="1"/>
</dbReference>
<dbReference type="InterPro" id="IPR050771">
    <property type="entry name" value="Alpha-ketoacid_DH_E1_comp"/>
</dbReference>
<evidence type="ECO:0000256" key="4">
    <source>
        <dbReference type="RuleBase" id="RU365014"/>
    </source>
</evidence>
<keyword evidence="2 4" id="KW-0560">Oxidoreductase</keyword>
<dbReference type="SUPFAM" id="SSF52518">
    <property type="entry name" value="Thiamin diphosphate-binding fold (THDP-binding)"/>
    <property type="match status" value="1"/>
</dbReference>
<reference evidence="6" key="1">
    <citation type="submission" date="2020-02" db="EMBL/GenBank/DDBJ databases">
        <title>A new Streptomyces sp. for controlling soil-borne diseases.</title>
        <authorList>
            <person name="Li X."/>
            <person name="Tian Y."/>
            <person name="Gao K."/>
        </authorList>
    </citation>
    <scope>NUCLEOTIDE SEQUENCE [LARGE SCALE GENOMIC DNA]</scope>
    <source>
        <strain evidence="6">0250</strain>
    </source>
</reference>
<organism evidence="6 7">
    <name type="scientific">Streptomyces rhizosphaericus</name>
    <dbReference type="NCBI Taxonomy" id="114699"/>
    <lineage>
        <taxon>Bacteria</taxon>
        <taxon>Bacillati</taxon>
        <taxon>Actinomycetota</taxon>
        <taxon>Actinomycetes</taxon>
        <taxon>Kitasatosporales</taxon>
        <taxon>Streptomycetaceae</taxon>
        <taxon>Streptomyces</taxon>
        <taxon>Streptomyces violaceusniger group</taxon>
    </lineage>
</organism>
<evidence type="ECO:0000313" key="7">
    <source>
        <dbReference type="Proteomes" id="UP000476310"/>
    </source>
</evidence>
<dbReference type="InterPro" id="IPR029061">
    <property type="entry name" value="THDP-binding"/>
</dbReference>
<dbReference type="GO" id="GO:0009083">
    <property type="term" value="P:branched-chain amino acid catabolic process"/>
    <property type="evidence" value="ECO:0007669"/>
    <property type="project" value="TreeGrafter"/>
</dbReference>
<dbReference type="RefSeq" id="WP_164437107.1">
    <property type="nucleotide sequence ID" value="NZ_JAAIKT010000133.1"/>
</dbReference>
<keyword evidence="3 4" id="KW-0786">Thiamine pyrophosphate</keyword>
<accession>A0A6G4AWI0</accession>
<comment type="function">
    <text evidence="4">The branched-chain alpha-keto dehydrogenase complex catalyzes the overall conversion of alpha-keto acids to acyl-CoA and CO(2). It contains multiple copies of three enzymatic components: branched-chain alpha-keto acid decarboxylase (E1), lipoamide acyltransferase (E2) and lipoamide dehydrogenase (E3).</text>
</comment>
<dbReference type="Proteomes" id="UP000476310">
    <property type="component" value="Unassembled WGS sequence"/>
</dbReference>
<dbReference type="AlphaFoldDB" id="A0A6G4AWI0"/>
<dbReference type="GO" id="GO:0003863">
    <property type="term" value="F:branched-chain 2-oxo acid dehydrogenase activity"/>
    <property type="evidence" value="ECO:0007669"/>
    <property type="project" value="UniProtKB-EC"/>
</dbReference>
<name>A0A6G4AWI0_9ACTN</name>
<dbReference type="EC" id="1.2.4.4" evidence="4"/>
<evidence type="ECO:0000259" key="5">
    <source>
        <dbReference type="Pfam" id="PF00676"/>
    </source>
</evidence>
<proteinExistence type="inferred from homology"/>
<protein>
    <recommendedName>
        <fullName evidence="4">2-oxoisovalerate dehydrogenase subunit alpha</fullName>
        <ecNumber evidence="4">1.2.4.4</ecNumber>
    </recommendedName>
    <alternativeName>
        <fullName evidence="4">Branched-chain alpha-keto acid dehydrogenase E1 component alpha chain</fullName>
    </alternativeName>
</protein>
<gene>
    <name evidence="6" type="ORF">G4H13_46775</name>
</gene>
<keyword evidence="7" id="KW-1185">Reference proteome</keyword>
<comment type="cofactor">
    <cofactor evidence="1 4">
        <name>thiamine diphosphate</name>
        <dbReference type="ChEBI" id="CHEBI:58937"/>
    </cofactor>
</comment>
<evidence type="ECO:0000313" key="6">
    <source>
        <dbReference type="EMBL" id="NEW77622.1"/>
    </source>
</evidence>
<sequence length="357" mass="39013">MDSSDECEDDFKLFRVLDHNGQAVADAETLESDIQLTLYRLMVLCRRLDEQATTLAKQGHLVVYPSAIGQEACQIGSVTPLRESDWLFPTYRDSMSIMARGIPPAEVLGLMQGSWHCGYDSLAYRTAPQSTPLATHLVHAVGLACAAQLAGHDAVALALCGDGATSEGDFHEALNFAAVRKAPVVFFVQNNGYAISVPLRSQTSAPTLAHKATGYGMPGYRVDGNDAMAVWTTVSRAAEMARSGKGPSLIEAVTYRIAPHTNADDPSRYRDGSEAAAWRQRDPIKRLEKHMLQNGLLNQSMIREIATASERSALDMRQNMIEHIKADPLEMFEHVMSHKTSQLSSQQALLATELDIA</sequence>